<keyword evidence="4" id="KW-1185">Reference proteome</keyword>
<feature type="compositionally biased region" description="Low complexity" evidence="1">
    <location>
        <begin position="690"/>
        <end position="707"/>
    </location>
</feature>
<accession>A0A2K3E7N2</accession>
<feature type="compositionally biased region" description="Low complexity" evidence="1">
    <location>
        <begin position="525"/>
        <end position="541"/>
    </location>
</feature>
<sequence>MNNKDPAPWLGARGRLALLRLLLLTALASARVACAASSLRRAGAANNGVAYVVASASGAADAAAPAQAPRNELMSWWLGRLPLPSQPLFTNCDLDIDSAVVSKPAALGLDSEGGDGGAAADAAAGRAVPAVGTHVPRPTSTDDAQPEAQQPTAVPGRQPCGIAATNDEPTVSDANILDAAALLEAACRDRQGTSSRPSQQGGGGDDVAAAAQPGRRRAQGRGVLQSAALPPLSDLLGKGGSVGGPQLSGGAPPIRLSDILGGGGGGGGGGPGPGPETNPGPSGWPPPGASTNPSIGRRVAAYDGHVGAAAAAAATAAISGDATVAAGLRSGSAGAAQRQGNRRLLLGRLLRDPSNGGSAGGGGGWHSERAANAVMEAAASVFAAAASATASQDAAAQQHTLARETAGRQQPAAAAATGAVVTGESPLPAAAHQLLQSKATAAVVAGIASGSLHLLARRLWRLQRAVAGAAAAAAVPQGDDAARLAAAPLKTAHDAVGQQASTPAGARVFVLSGGAGDDAELLNIGSKSSGTSTSSSSTPGSNGHGARRGGSITVPDGDDSTAAAPRRPPPRQLLQQQPPGLPPSITPLPAPPPLPSGVSLDGLLAALPPTGVKLSDIAGPLGIDLGTLGSIPLPPLPSPPGRPAPAPTPKPAGGGGVSAPKISLEIIVGSPGGGGNGGGGGSSPAGPPGGKINNSRNSGGSSSSIGNDASATLKLTDLFGSPPPRQG</sequence>
<name>A0A2K3E7N2_CHLRE</name>
<dbReference type="EMBL" id="CM008962">
    <property type="protein sequence ID" value="PNW88782.1"/>
    <property type="molecule type" value="Genomic_DNA"/>
</dbReference>
<dbReference type="PaxDb" id="3055-EDP09929"/>
<feature type="region of interest" description="Disordered" evidence="1">
    <location>
        <begin position="521"/>
        <end position="594"/>
    </location>
</feature>
<protein>
    <submittedName>
        <fullName evidence="3">Uncharacterized protein</fullName>
    </submittedName>
</protein>
<dbReference type="PANTHER" id="PTHR45691">
    <property type="entry name" value="PROTEIN DIAPHANOUS"/>
    <property type="match status" value="1"/>
</dbReference>
<feature type="compositionally biased region" description="Pro residues" evidence="1">
    <location>
        <begin position="579"/>
        <end position="594"/>
    </location>
</feature>
<feature type="compositionally biased region" description="Gly residues" evidence="1">
    <location>
        <begin position="237"/>
        <end position="247"/>
    </location>
</feature>
<feature type="compositionally biased region" description="Pro residues" evidence="1">
    <location>
        <begin position="632"/>
        <end position="650"/>
    </location>
</feature>
<feature type="compositionally biased region" description="Polar residues" evidence="1">
    <location>
        <begin position="138"/>
        <end position="152"/>
    </location>
</feature>
<evidence type="ECO:0000313" key="4">
    <source>
        <dbReference type="Proteomes" id="UP000006906"/>
    </source>
</evidence>
<evidence type="ECO:0000256" key="2">
    <source>
        <dbReference type="SAM" id="SignalP"/>
    </source>
</evidence>
<keyword evidence="2" id="KW-0732">Signal</keyword>
<organism evidence="3 4">
    <name type="scientific">Chlamydomonas reinhardtii</name>
    <name type="common">Chlamydomonas smithii</name>
    <dbReference type="NCBI Taxonomy" id="3055"/>
    <lineage>
        <taxon>Eukaryota</taxon>
        <taxon>Viridiplantae</taxon>
        <taxon>Chlorophyta</taxon>
        <taxon>core chlorophytes</taxon>
        <taxon>Chlorophyceae</taxon>
        <taxon>CS clade</taxon>
        <taxon>Chlamydomonadales</taxon>
        <taxon>Chlamydomonadaceae</taxon>
        <taxon>Chlamydomonas</taxon>
    </lineage>
</organism>
<evidence type="ECO:0000313" key="3">
    <source>
        <dbReference type="EMBL" id="PNW88782.1"/>
    </source>
</evidence>
<dbReference type="InterPro" id="IPR051412">
    <property type="entry name" value="Formin_Homology_Diaphanous_sf"/>
</dbReference>
<feature type="chain" id="PRO_5014330471" evidence="2">
    <location>
        <begin position="31"/>
        <end position="727"/>
    </location>
</feature>
<feature type="compositionally biased region" description="Gly residues" evidence="1">
    <location>
        <begin position="670"/>
        <end position="683"/>
    </location>
</feature>
<feature type="region of interest" description="Disordered" evidence="1">
    <location>
        <begin position="632"/>
        <end position="727"/>
    </location>
</feature>
<gene>
    <name evidence="3" type="ORF">CHLRE_01g044276v5</name>
</gene>
<feature type="compositionally biased region" description="Gly residues" evidence="1">
    <location>
        <begin position="260"/>
        <end position="271"/>
    </location>
</feature>
<dbReference type="GeneID" id="5715634"/>
<feature type="region of interest" description="Disordered" evidence="1">
    <location>
        <begin position="188"/>
        <end position="222"/>
    </location>
</feature>
<dbReference type="AlphaFoldDB" id="A0A2K3E7N2"/>
<feature type="region of interest" description="Disordered" evidence="1">
    <location>
        <begin position="110"/>
        <end position="169"/>
    </location>
</feature>
<dbReference type="RefSeq" id="XP_042928771.1">
    <property type="nucleotide sequence ID" value="XM_043058857.1"/>
</dbReference>
<dbReference type="PANTHER" id="PTHR45691:SF6">
    <property type="entry name" value="PROTEIN DIAPHANOUS"/>
    <property type="match status" value="1"/>
</dbReference>
<proteinExistence type="predicted"/>
<dbReference type="Gramene" id="PNW88782">
    <property type="protein sequence ID" value="PNW88782"/>
    <property type="gene ID" value="CHLRE_01g044276v5"/>
</dbReference>
<reference evidence="3 4" key="1">
    <citation type="journal article" date="2007" name="Science">
        <title>The Chlamydomonas genome reveals the evolution of key animal and plant functions.</title>
        <authorList>
            <person name="Merchant S.S."/>
            <person name="Prochnik S.E."/>
            <person name="Vallon O."/>
            <person name="Harris E.H."/>
            <person name="Karpowicz S.J."/>
            <person name="Witman G.B."/>
            <person name="Terry A."/>
            <person name="Salamov A."/>
            <person name="Fritz-Laylin L.K."/>
            <person name="Marechal-Drouard L."/>
            <person name="Marshall W.F."/>
            <person name="Qu L.H."/>
            <person name="Nelson D.R."/>
            <person name="Sanderfoot A.A."/>
            <person name="Spalding M.H."/>
            <person name="Kapitonov V.V."/>
            <person name="Ren Q."/>
            <person name="Ferris P."/>
            <person name="Lindquist E."/>
            <person name="Shapiro H."/>
            <person name="Lucas S.M."/>
            <person name="Grimwood J."/>
            <person name="Schmutz J."/>
            <person name="Cardol P."/>
            <person name="Cerutti H."/>
            <person name="Chanfreau G."/>
            <person name="Chen C.L."/>
            <person name="Cognat V."/>
            <person name="Croft M.T."/>
            <person name="Dent R."/>
            <person name="Dutcher S."/>
            <person name="Fernandez E."/>
            <person name="Fukuzawa H."/>
            <person name="Gonzalez-Ballester D."/>
            <person name="Gonzalez-Halphen D."/>
            <person name="Hallmann A."/>
            <person name="Hanikenne M."/>
            <person name="Hippler M."/>
            <person name="Inwood W."/>
            <person name="Jabbari K."/>
            <person name="Kalanon M."/>
            <person name="Kuras R."/>
            <person name="Lefebvre P.A."/>
            <person name="Lemaire S.D."/>
            <person name="Lobanov A.V."/>
            <person name="Lohr M."/>
            <person name="Manuell A."/>
            <person name="Meier I."/>
            <person name="Mets L."/>
            <person name="Mittag M."/>
            <person name="Mittelmeier T."/>
            <person name="Moroney J.V."/>
            <person name="Moseley J."/>
            <person name="Napoli C."/>
            <person name="Nedelcu A.M."/>
            <person name="Niyogi K."/>
            <person name="Novoselov S.V."/>
            <person name="Paulsen I.T."/>
            <person name="Pazour G."/>
            <person name="Purton S."/>
            <person name="Ral J.P."/>
            <person name="Riano-Pachon D.M."/>
            <person name="Riekhof W."/>
            <person name="Rymarquis L."/>
            <person name="Schroda M."/>
            <person name="Stern D."/>
            <person name="Umen J."/>
            <person name="Willows R."/>
            <person name="Wilson N."/>
            <person name="Zimmer S.L."/>
            <person name="Allmer J."/>
            <person name="Balk J."/>
            <person name="Bisova K."/>
            <person name="Chen C.J."/>
            <person name="Elias M."/>
            <person name="Gendler K."/>
            <person name="Hauser C."/>
            <person name="Lamb M.R."/>
            <person name="Ledford H."/>
            <person name="Long J.C."/>
            <person name="Minagawa J."/>
            <person name="Page M.D."/>
            <person name="Pan J."/>
            <person name="Pootakham W."/>
            <person name="Roje S."/>
            <person name="Rose A."/>
            <person name="Stahlberg E."/>
            <person name="Terauchi A.M."/>
            <person name="Yang P."/>
            <person name="Ball S."/>
            <person name="Bowler C."/>
            <person name="Dieckmann C.L."/>
            <person name="Gladyshev V.N."/>
            <person name="Green P."/>
            <person name="Jorgensen R."/>
            <person name="Mayfield S."/>
            <person name="Mueller-Roeber B."/>
            <person name="Rajamani S."/>
            <person name="Sayre R.T."/>
            <person name="Brokstein P."/>
            <person name="Dubchak I."/>
            <person name="Goodstein D."/>
            <person name="Hornick L."/>
            <person name="Huang Y.W."/>
            <person name="Jhaveri J."/>
            <person name="Luo Y."/>
            <person name="Martinez D."/>
            <person name="Ngau W.C."/>
            <person name="Otillar B."/>
            <person name="Poliakov A."/>
            <person name="Porter A."/>
            <person name="Szajkowski L."/>
            <person name="Werner G."/>
            <person name="Zhou K."/>
            <person name="Grigoriev I.V."/>
            <person name="Rokhsar D.S."/>
            <person name="Grossman A.R."/>
        </authorList>
    </citation>
    <scope>NUCLEOTIDE SEQUENCE [LARGE SCALE GENOMIC DNA]</scope>
    <source>
        <strain evidence="4">CC-503</strain>
    </source>
</reference>
<dbReference type="InParanoid" id="A0A2K3E7N2"/>
<feature type="signal peptide" evidence="2">
    <location>
        <begin position="1"/>
        <end position="30"/>
    </location>
</feature>
<dbReference type="Proteomes" id="UP000006906">
    <property type="component" value="Chromosome 1"/>
</dbReference>
<feature type="region of interest" description="Disordered" evidence="1">
    <location>
        <begin position="235"/>
        <end position="296"/>
    </location>
</feature>
<feature type="compositionally biased region" description="Pro residues" evidence="1">
    <location>
        <begin position="272"/>
        <end position="288"/>
    </location>
</feature>
<evidence type="ECO:0000256" key="1">
    <source>
        <dbReference type="SAM" id="MobiDB-lite"/>
    </source>
</evidence>
<dbReference type="KEGG" id="cre:CHLRE_01g044276v5"/>
<feature type="compositionally biased region" description="Low complexity" evidence="1">
    <location>
        <begin position="118"/>
        <end position="132"/>
    </location>
</feature>